<dbReference type="Proteomes" id="UP000735302">
    <property type="component" value="Unassembled WGS sequence"/>
</dbReference>
<protein>
    <submittedName>
        <fullName evidence="1">Uncharacterized protein</fullName>
    </submittedName>
</protein>
<accession>A0AAV4A301</accession>
<evidence type="ECO:0000313" key="2">
    <source>
        <dbReference type="Proteomes" id="UP000735302"/>
    </source>
</evidence>
<dbReference type="AlphaFoldDB" id="A0AAV4A301"/>
<keyword evidence="2" id="KW-1185">Reference proteome</keyword>
<sequence>MKDAREKQVVCTEHNLEICKDSSVKGLEYFLLCRGFHNKVISDFQVLCQARVPEAKLKPATEGSLKISGQVCYPLSHKHPVWDST</sequence>
<evidence type="ECO:0000313" key="1">
    <source>
        <dbReference type="EMBL" id="GFO01066.1"/>
    </source>
</evidence>
<comment type="caution">
    <text evidence="1">The sequence shown here is derived from an EMBL/GenBank/DDBJ whole genome shotgun (WGS) entry which is preliminary data.</text>
</comment>
<gene>
    <name evidence="1" type="ORF">PoB_002757100</name>
</gene>
<name>A0AAV4A301_9GAST</name>
<proteinExistence type="predicted"/>
<reference evidence="1 2" key="1">
    <citation type="journal article" date="2021" name="Elife">
        <title>Chloroplast acquisition without the gene transfer in kleptoplastic sea slugs, Plakobranchus ocellatus.</title>
        <authorList>
            <person name="Maeda T."/>
            <person name="Takahashi S."/>
            <person name="Yoshida T."/>
            <person name="Shimamura S."/>
            <person name="Takaki Y."/>
            <person name="Nagai Y."/>
            <person name="Toyoda A."/>
            <person name="Suzuki Y."/>
            <person name="Arimoto A."/>
            <person name="Ishii H."/>
            <person name="Satoh N."/>
            <person name="Nishiyama T."/>
            <person name="Hasebe M."/>
            <person name="Maruyama T."/>
            <person name="Minagawa J."/>
            <person name="Obokata J."/>
            <person name="Shigenobu S."/>
        </authorList>
    </citation>
    <scope>NUCLEOTIDE SEQUENCE [LARGE SCALE GENOMIC DNA]</scope>
</reference>
<organism evidence="1 2">
    <name type="scientific">Plakobranchus ocellatus</name>
    <dbReference type="NCBI Taxonomy" id="259542"/>
    <lineage>
        <taxon>Eukaryota</taxon>
        <taxon>Metazoa</taxon>
        <taxon>Spiralia</taxon>
        <taxon>Lophotrochozoa</taxon>
        <taxon>Mollusca</taxon>
        <taxon>Gastropoda</taxon>
        <taxon>Heterobranchia</taxon>
        <taxon>Euthyneura</taxon>
        <taxon>Panpulmonata</taxon>
        <taxon>Sacoglossa</taxon>
        <taxon>Placobranchoidea</taxon>
        <taxon>Plakobranchidae</taxon>
        <taxon>Plakobranchus</taxon>
    </lineage>
</organism>
<dbReference type="EMBL" id="BLXT01003184">
    <property type="protein sequence ID" value="GFO01066.1"/>
    <property type="molecule type" value="Genomic_DNA"/>
</dbReference>